<sequence length="144" mass="17007">MKDFRGYAVLCFKEFGDRVKYWLQLKWLCKWKMTPGYCSAWMNSNCTGGDSSTEPYLVTHHQLLAHAAVVRLYKTKYQETLGYFWRFLRTSVISGGFWKPLVFSAVLQKPCQFRRRFSQWFLHLFSRGFAIPEIVLLAANSDHF</sequence>
<dbReference type="InterPro" id="IPR017853">
    <property type="entry name" value="GH"/>
</dbReference>
<dbReference type="Gene3D" id="3.20.20.80">
    <property type="entry name" value="Glycosidases"/>
    <property type="match status" value="1"/>
</dbReference>
<evidence type="ECO:0000313" key="4">
    <source>
        <dbReference type="Proteomes" id="UP001374535"/>
    </source>
</evidence>
<name>A0AAQ3NY47_VIGMU</name>
<evidence type="ECO:0000313" key="3">
    <source>
        <dbReference type="EMBL" id="WVZ17515.1"/>
    </source>
</evidence>
<evidence type="ECO:0000256" key="1">
    <source>
        <dbReference type="ARBA" id="ARBA00010838"/>
    </source>
</evidence>
<protein>
    <submittedName>
        <fullName evidence="3">Uncharacterized protein</fullName>
    </submittedName>
</protein>
<gene>
    <name evidence="3" type="ORF">V8G54_010497</name>
</gene>
<dbReference type="PANTHER" id="PTHR10353:SF172">
    <property type="entry name" value="GLYCOSIDE HYDROLASE FAMILY 1 PROTEIN"/>
    <property type="match status" value="1"/>
</dbReference>
<comment type="similarity">
    <text evidence="1 2">Belongs to the glycosyl hydrolase 1 family.</text>
</comment>
<evidence type="ECO:0000256" key="2">
    <source>
        <dbReference type="RuleBase" id="RU003690"/>
    </source>
</evidence>
<dbReference type="EMBL" id="CP144698">
    <property type="protein sequence ID" value="WVZ17515.1"/>
    <property type="molecule type" value="Genomic_DNA"/>
</dbReference>
<organism evidence="3 4">
    <name type="scientific">Vigna mungo</name>
    <name type="common">Black gram</name>
    <name type="synonym">Phaseolus mungo</name>
    <dbReference type="NCBI Taxonomy" id="3915"/>
    <lineage>
        <taxon>Eukaryota</taxon>
        <taxon>Viridiplantae</taxon>
        <taxon>Streptophyta</taxon>
        <taxon>Embryophyta</taxon>
        <taxon>Tracheophyta</taxon>
        <taxon>Spermatophyta</taxon>
        <taxon>Magnoliopsida</taxon>
        <taxon>eudicotyledons</taxon>
        <taxon>Gunneridae</taxon>
        <taxon>Pentapetalae</taxon>
        <taxon>rosids</taxon>
        <taxon>fabids</taxon>
        <taxon>Fabales</taxon>
        <taxon>Fabaceae</taxon>
        <taxon>Papilionoideae</taxon>
        <taxon>50 kb inversion clade</taxon>
        <taxon>NPAAA clade</taxon>
        <taxon>indigoferoid/millettioid clade</taxon>
        <taxon>Phaseoleae</taxon>
        <taxon>Vigna</taxon>
    </lineage>
</organism>
<proteinExistence type="inferred from homology"/>
<dbReference type="SUPFAM" id="SSF51445">
    <property type="entry name" value="(Trans)glycosidases"/>
    <property type="match status" value="1"/>
</dbReference>
<dbReference type="PANTHER" id="PTHR10353">
    <property type="entry name" value="GLYCOSYL HYDROLASE"/>
    <property type="match status" value="1"/>
</dbReference>
<dbReference type="Pfam" id="PF00232">
    <property type="entry name" value="Glyco_hydro_1"/>
    <property type="match status" value="1"/>
</dbReference>
<dbReference type="GO" id="GO:0005975">
    <property type="term" value="P:carbohydrate metabolic process"/>
    <property type="evidence" value="ECO:0007669"/>
    <property type="project" value="InterPro"/>
</dbReference>
<accession>A0AAQ3NY47</accession>
<dbReference type="GO" id="GO:0008422">
    <property type="term" value="F:beta-glucosidase activity"/>
    <property type="evidence" value="ECO:0007669"/>
    <property type="project" value="TreeGrafter"/>
</dbReference>
<dbReference type="AlphaFoldDB" id="A0AAQ3NY47"/>
<dbReference type="Proteomes" id="UP001374535">
    <property type="component" value="Chromosome 3"/>
</dbReference>
<dbReference type="InterPro" id="IPR001360">
    <property type="entry name" value="Glyco_hydro_1"/>
</dbReference>
<keyword evidence="4" id="KW-1185">Reference proteome</keyword>
<reference evidence="3 4" key="1">
    <citation type="journal article" date="2023" name="Life. Sci Alliance">
        <title>Evolutionary insights into 3D genome organization and epigenetic landscape of Vigna mungo.</title>
        <authorList>
            <person name="Junaid A."/>
            <person name="Singh B."/>
            <person name="Bhatia S."/>
        </authorList>
    </citation>
    <scope>NUCLEOTIDE SEQUENCE [LARGE SCALE GENOMIC DNA]</scope>
    <source>
        <strain evidence="3">Urdbean</strain>
    </source>
</reference>